<evidence type="ECO:0000313" key="3">
    <source>
        <dbReference type="EMBL" id="ALN78587.1"/>
    </source>
</evidence>
<feature type="region of interest" description="Disordered" evidence="1">
    <location>
        <begin position="968"/>
        <end position="1011"/>
    </location>
</feature>
<dbReference type="SUPFAM" id="SSF55608">
    <property type="entry name" value="Homing endonucleases"/>
    <property type="match status" value="1"/>
</dbReference>
<proteinExistence type="inferred from homology"/>
<dbReference type="InterPro" id="IPR008866">
    <property type="entry name" value="Phage_lambda_GpA-like"/>
</dbReference>
<dbReference type="GO" id="GO:0016887">
    <property type="term" value="F:ATP hydrolysis activity"/>
    <property type="evidence" value="ECO:0007669"/>
    <property type="project" value="InterPro"/>
</dbReference>
<dbReference type="HAMAP" id="MF_04144">
    <property type="entry name" value="TERL_LAMBDA"/>
    <property type="match status" value="1"/>
</dbReference>
<dbReference type="Pfam" id="PF14528">
    <property type="entry name" value="LAGLIDADG_3"/>
    <property type="match status" value="1"/>
</dbReference>
<dbReference type="PATRIC" id="fig|84531.8.peg.439"/>
<feature type="compositionally biased region" description="Basic residues" evidence="1">
    <location>
        <begin position="999"/>
        <end position="1011"/>
    </location>
</feature>
<dbReference type="AlphaFoldDB" id="A0A0S2F4Y2"/>
<dbReference type="KEGG" id="lab:LA76x_0426"/>
<dbReference type="SUPFAM" id="SSF51294">
    <property type="entry name" value="Hedgehog/intein (Hint) domain"/>
    <property type="match status" value="1"/>
</dbReference>
<protein>
    <submittedName>
        <fullName evidence="3">Phage terminase large subunit family protein</fullName>
    </submittedName>
</protein>
<sequence>MYDGFDHVEKAWRDGLTPDPFLDVSDWADRDRVLSSTSSSEPGRWRTARTPYLRDIMNDLSPASATERVVFMKGAQVGGPLALDTPLPTPSGWITMGEVQVGDALFDEQGWPCRVVGVSPVYVDRECFEIEFDDGERIVCDAEHRWPTLDFTTDAPRRKTLRTGQMVGRTQLGGSPRRRFGIDNGGALALPERDYPVHPYLLGLWLGDGNAWMNHLSVHEDDREVVEHLADCGVRALFRLPHWRKGKCANVVIDPVYAVDQSGQAPASCGTSLFSVRLRQLNLIDNKHLPAAYLRGGHEQRLALVQGLMDSDGSITPDGKRCEFSNTNSRLVEGMVELLRSLGYKPAVYHHEAKTPKRADGRQRPCAAGWRVSWTAYAEEPMFRLSRKRARMRPRSAGRPGRALRRRIVAIRPVPSVPVRCIEVDTPSHLYLCGKGFIPTHNTECGNNWIGYVIACAPGPMMAVAPTVEMAKRNSKQRIDPLIEESPSLRERIAPSRARDAGNTILAKEFRGGVLVLTGANSAVGLRSMPVRYLFLDEVDGYPRDVEGEGDAVALAEARTRTFTRRKILLVSTPTIAGASTIEREYLASDQRRYFVPCPHCAHAQWLRFEQLRWTWGDPRSARYICESCEQPIGEHHKTAMLADGRWVATAPQNRGKTAGYHLSSLYSPVGWRSWADIAAAWETAQGSATALKAFKNTELGETWEEEGEAPDWERLLERREDYRIGTVPAGGLLLAGGADIQKDRIEVSVWAFGRGRETWLVEHRVLMGDTARAAVWNELGAILSEQWTHASGALLPLTRLGLDTGFATQEAYAFARGVNDPRLLPMKGVGSGAALIGTPTAVDVSVPGKRLRRGLKLFAIAGGIAKLEFYNALRLSIEIGPDGQPAFPPGYVHLPKIDGEFLQQLTAEHLITRRDRHGYPQRVWEKRRDRNEALDCYVMARAAAMQAGVDRFEERHWRELERTLGIEIGPPPLPPAPPSYPTPQAAPSGGLSVSGPARRGRRVIPSRFMR</sequence>
<dbReference type="EMBL" id="CP011129">
    <property type="protein sequence ID" value="ALN78587.1"/>
    <property type="molecule type" value="Genomic_DNA"/>
</dbReference>
<keyword evidence="4" id="KW-1185">Reference proteome</keyword>
<dbReference type="PRINTS" id="PR00379">
    <property type="entry name" value="INTEIN"/>
</dbReference>
<evidence type="ECO:0000256" key="1">
    <source>
        <dbReference type="SAM" id="MobiDB-lite"/>
    </source>
</evidence>
<dbReference type="GO" id="GO:0004519">
    <property type="term" value="F:endonuclease activity"/>
    <property type="evidence" value="ECO:0007669"/>
    <property type="project" value="InterPro"/>
</dbReference>
<dbReference type="InterPro" id="IPR046453">
    <property type="entry name" value="GpA_ATPase"/>
</dbReference>
<evidence type="ECO:0000259" key="2">
    <source>
        <dbReference type="PROSITE" id="PS50819"/>
    </source>
</evidence>
<evidence type="ECO:0000313" key="4">
    <source>
        <dbReference type="Proteomes" id="UP000060787"/>
    </source>
</evidence>
<dbReference type="InterPro" id="IPR004042">
    <property type="entry name" value="Intein_endonuc_central"/>
</dbReference>
<dbReference type="RefSeq" id="WP_082647624.1">
    <property type="nucleotide sequence ID" value="NZ_CP011129.1"/>
</dbReference>
<dbReference type="InterPro" id="IPR006142">
    <property type="entry name" value="INTEIN"/>
</dbReference>
<dbReference type="STRING" id="84531.LA76x_0426"/>
<name>A0A0S2F4Y2_LYSAN</name>
<accession>A0A0S2F4Y2</accession>
<dbReference type="Proteomes" id="UP000060787">
    <property type="component" value="Chromosome"/>
</dbReference>
<feature type="domain" description="DOD-type homing endonuclease" evidence="2">
    <location>
        <begin position="201"/>
        <end position="344"/>
    </location>
</feature>
<dbReference type="Pfam" id="PF20454">
    <property type="entry name" value="GpA_nuclease"/>
    <property type="match status" value="1"/>
</dbReference>
<organism evidence="3 4">
    <name type="scientific">Lysobacter antibioticus</name>
    <dbReference type="NCBI Taxonomy" id="84531"/>
    <lineage>
        <taxon>Bacteria</taxon>
        <taxon>Pseudomonadati</taxon>
        <taxon>Pseudomonadota</taxon>
        <taxon>Gammaproteobacteria</taxon>
        <taxon>Lysobacterales</taxon>
        <taxon>Lysobacteraceae</taxon>
        <taxon>Lysobacter</taxon>
    </lineage>
</organism>
<dbReference type="GO" id="GO:0016539">
    <property type="term" value="P:intein-mediated protein splicing"/>
    <property type="evidence" value="ECO:0007669"/>
    <property type="project" value="InterPro"/>
</dbReference>
<gene>
    <name evidence="3" type="ORF">LA76x_0426</name>
</gene>
<reference evidence="3 4" key="1">
    <citation type="journal article" date="2015" name="BMC Genomics">
        <title>Comparative genomics and metabolic profiling of the genus Lysobacter.</title>
        <authorList>
            <person name="de Bruijn I."/>
            <person name="Cheng X."/>
            <person name="de Jager V."/>
            <person name="Exposito R.G."/>
            <person name="Watrous J."/>
            <person name="Patel N."/>
            <person name="Postma J."/>
            <person name="Dorrestein P.C."/>
            <person name="Kobayashi D."/>
            <person name="Raaijmakers J.M."/>
        </authorList>
    </citation>
    <scope>NUCLEOTIDE SEQUENCE [LARGE SCALE GENOMIC DNA]</scope>
    <source>
        <strain evidence="3 4">76</strain>
    </source>
</reference>
<dbReference type="Gene3D" id="3.10.28.10">
    <property type="entry name" value="Homing endonucleases"/>
    <property type="match status" value="1"/>
</dbReference>
<dbReference type="InterPro" id="IPR046454">
    <property type="entry name" value="GpA_endonuclease"/>
</dbReference>
<dbReference type="InterPro" id="IPR004860">
    <property type="entry name" value="LAGLIDADG_dom"/>
</dbReference>
<dbReference type="InterPro" id="IPR036844">
    <property type="entry name" value="Hint_dom_sf"/>
</dbReference>
<dbReference type="InterPro" id="IPR027434">
    <property type="entry name" value="Homing_endonucl"/>
</dbReference>
<dbReference type="PROSITE" id="PS50819">
    <property type="entry name" value="INTEIN_ENDONUCLEASE"/>
    <property type="match status" value="1"/>
</dbReference>
<dbReference type="Pfam" id="PF05876">
    <property type="entry name" value="GpA_ATPase"/>
    <property type="match status" value="2"/>
</dbReference>
<feature type="compositionally biased region" description="Pro residues" evidence="1">
    <location>
        <begin position="970"/>
        <end position="982"/>
    </location>
</feature>
<dbReference type="GO" id="GO:0005524">
    <property type="term" value="F:ATP binding"/>
    <property type="evidence" value="ECO:0007669"/>
    <property type="project" value="InterPro"/>
</dbReference>